<name>A0A839IRY6_9GAMM</name>
<dbReference type="Proteomes" id="UP000565262">
    <property type="component" value="Unassembled WGS sequence"/>
</dbReference>
<gene>
    <name evidence="1" type="ORF">H4O21_11575</name>
</gene>
<organism evidence="1 2">
    <name type="scientific">Oceanospirillum sediminis</name>
    <dbReference type="NCBI Taxonomy" id="2760088"/>
    <lineage>
        <taxon>Bacteria</taxon>
        <taxon>Pseudomonadati</taxon>
        <taxon>Pseudomonadota</taxon>
        <taxon>Gammaproteobacteria</taxon>
        <taxon>Oceanospirillales</taxon>
        <taxon>Oceanospirillaceae</taxon>
        <taxon>Oceanospirillum</taxon>
    </lineage>
</organism>
<keyword evidence="2" id="KW-1185">Reference proteome</keyword>
<reference evidence="1 2" key="1">
    <citation type="submission" date="2020-08" db="EMBL/GenBank/DDBJ databases">
        <title>Oceanospirillum sp. nov. isolated from marine sediment.</title>
        <authorList>
            <person name="Ji X."/>
        </authorList>
    </citation>
    <scope>NUCLEOTIDE SEQUENCE [LARGE SCALE GENOMIC DNA]</scope>
    <source>
        <strain evidence="1 2">D5</strain>
    </source>
</reference>
<protein>
    <submittedName>
        <fullName evidence="1">Uncharacterized protein</fullName>
    </submittedName>
</protein>
<comment type="caution">
    <text evidence="1">The sequence shown here is derived from an EMBL/GenBank/DDBJ whole genome shotgun (WGS) entry which is preliminary data.</text>
</comment>
<accession>A0A839IRY6</accession>
<evidence type="ECO:0000313" key="1">
    <source>
        <dbReference type="EMBL" id="MBB1487249.1"/>
    </source>
</evidence>
<dbReference type="AlphaFoldDB" id="A0A839IRY6"/>
<proteinExistence type="predicted"/>
<evidence type="ECO:0000313" key="2">
    <source>
        <dbReference type="Proteomes" id="UP000565262"/>
    </source>
</evidence>
<dbReference type="RefSeq" id="WP_182809033.1">
    <property type="nucleotide sequence ID" value="NZ_JACJFM010000013.1"/>
</dbReference>
<dbReference type="EMBL" id="JACJFM010000013">
    <property type="protein sequence ID" value="MBB1487249.1"/>
    <property type="molecule type" value="Genomic_DNA"/>
</dbReference>
<sequence>MSAALNTGFMVMSSEYSNNTVCLLSYAGQNYRVEQTLYETSEFCVYEMYEEIELNGQNEKYLAVTRHDQLFSIDVLAGPKELLTRHHGPAIVAWI</sequence>